<dbReference type="eggNOG" id="ENOG5032G5X">
    <property type="taxonomic scope" value="Bacteria"/>
</dbReference>
<reference evidence="1 3" key="1">
    <citation type="submission" date="2014-06" db="EMBL/GenBank/DDBJ databases">
        <title>Whole Genome Sequences of Three Symbiotic Endozoicomonas Bacteria.</title>
        <authorList>
            <person name="Neave M.J."/>
            <person name="Apprill A."/>
            <person name="Voolstra C.R."/>
        </authorList>
    </citation>
    <scope>NUCLEOTIDE SEQUENCE [LARGE SCALE GENOMIC DNA]</scope>
    <source>
        <strain evidence="1 3">LMG 24815</strain>
    </source>
</reference>
<protein>
    <recommendedName>
        <fullName evidence="4">Transposase InsH N-terminal domain-containing protein</fullName>
    </recommendedName>
</protein>
<gene>
    <name evidence="2" type="ORF">GZ77_09925</name>
    <name evidence="1" type="ORF">GZ77_25690</name>
</gene>
<dbReference type="RefSeq" id="WP_034874591.1">
    <property type="nucleotide sequence ID" value="NZ_JOKG01000007.1"/>
</dbReference>
<dbReference type="AlphaFoldDB" id="A0A081MZ65"/>
<comment type="caution">
    <text evidence="1">The sequence shown here is derived from an EMBL/GenBank/DDBJ whole genome shotgun (WGS) entry which is preliminary data.</text>
</comment>
<sequence>MRQTINPQMQLGEVDISAITFNPKSRDDIPRLLRGLQHIWITPDLRHRVFQVLENIIPASRHNGRPGMDLWNILVFGTLRLVTNCDYDRLQELANEHGTLRKMLGHGPYCTHTYHIQTLQDNISLFTPEILDQINQVTVDAGHQLVKKKMSRYMAVPIRS</sequence>
<evidence type="ECO:0008006" key="4">
    <source>
        <dbReference type="Google" id="ProtNLM"/>
    </source>
</evidence>
<evidence type="ECO:0000313" key="3">
    <source>
        <dbReference type="Proteomes" id="UP000028006"/>
    </source>
</evidence>
<name>A0A081MZ65_9GAMM</name>
<evidence type="ECO:0000313" key="2">
    <source>
        <dbReference type="EMBL" id="KEQ14628.1"/>
    </source>
</evidence>
<accession>A0A081MZ65</accession>
<keyword evidence="3" id="KW-1185">Reference proteome</keyword>
<organism evidence="1 3">
    <name type="scientific">Endozoicomonas montiporae</name>
    <dbReference type="NCBI Taxonomy" id="1027273"/>
    <lineage>
        <taxon>Bacteria</taxon>
        <taxon>Pseudomonadati</taxon>
        <taxon>Pseudomonadota</taxon>
        <taxon>Gammaproteobacteria</taxon>
        <taxon>Oceanospirillales</taxon>
        <taxon>Endozoicomonadaceae</taxon>
        <taxon>Endozoicomonas</taxon>
    </lineage>
</organism>
<evidence type="ECO:0000313" key="1">
    <source>
        <dbReference type="EMBL" id="KEQ11488.1"/>
    </source>
</evidence>
<dbReference type="EMBL" id="JOKG01000002">
    <property type="protein sequence ID" value="KEQ14628.1"/>
    <property type="molecule type" value="Genomic_DNA"/>
</dbReference>
<dbReference type="Proteomes" id="UP000028006">
    <property type="component" value="Unassembled WGS sequence"/>
</dbReference>
<proteinExistence type="predicted"/>
<dbReference type="EMBL" id="JOKG01000007">
    <property type="protein sequence ID" value="KEQ11488.1"/>
    <property type="molecule type" value="Genomic_DNA"/>
</dbReference>